<dbReference type="EMBL" id="BK015598">
    <property type="protein sequence ID" value="DAE15021.1"/>
    <property type="molecule type" value="Genomic_DNA"/>
</dbReference>
<evidence type="ECO:0000313" key="3">
    <source>
        <dbReference type="EMBL" id="DAE15021.1"/>
    </source>
</evidence>
<dbReference type="SUPFAM" id="SSF47413">
    <property type="entry name" value="lambda repressor-like DNA-binding domains"/>
    <property type="match status" value="1"/>
</dbReference>
<reference evidence="3" key="1">
    <citation type="journal article" date="2021" name="Proc. Natl. Acad. Sci. U.S.A.">
        <title>A Catalog of Tens of Thousands of Viruses from Human Metagenomes Reveals Hidden Associations with Chronic Diseases.</title>
        <authorList>
            <person name="Tisza M.J."/>
            <person name="Buck C.B."/>
        </authorList>
    </citation>
    <scope>NUCLEOTIDE SEQUENCE</scope>
    <source>
        <strain evidence="3">Cty3u30</strain>
    </source>
</reference>
<dbReference type="CDD" id="cd00093">
    <property type="entry name" value="HTH_XRE"/>
    <property type="match status" value="1"/>
</dbReference>
<dbReference type="GO" id="GO:0003677">
    <property type="term" value="F:DNA binding"/>
    <property type="evidence" value="ECO:0007669"/>
    <property type="project" value="InterPro"/>
</dbReference>
<feature type="domain" description="HTH cro/C1-type" evidence="2">
    <location>
        <begin position="10"/>
        <end position="63"/>
    </location>
</feature>
<organism evidence="3">
    <name type="scientific">Siphoviridae sp. cty3u30</name>
    <dbReference type="NCBI Taxonomy" id="2825744"/>
    <lineage>
        <taxon>Viruses</taxon>
        <taxon>Duplodnaviria</taxon>
        <taxon>Heunggongvirae</taxon>
        <taxon>Uroviricota</taxon>
        <taxon>Caudoviricetes</taxon>
    </lineage>
</organism>
<dbReference type="InterPro" id="IPR010982">
    <property type="entry name" value="Lambda_DNA-bd_dom_sf"/>
</dbReference>
<dbReference type="SMART" id="SM00530">
    <property type="entry name" value="HTH_XRE"/>
    <property type="match status" value="1"/>
</dbReference>
<dbReference type="Pfam" id="PF13560">
    <property type="entry name" value="HTH_31"/>
    <property type="match status" value="1"/>
</dbReference>
<proteinExistence type="predicted"/>
<evidence type="ECO:0000256" key="1">
    <source>
        <dbReference type="SAM" id="MobiDB-lite"/>
    </source>
</evidence>
<protein>
    <submittedName>
        <fullName evidence="3">Helix-turn-helix domain protein</fullName>
    </submittedName>
</protein>
<evidence type="ECO:0000259" key="2">
    <source>
        <dbReference type="PROSITE" id="PS50943"/>
    </source>
</evidence>
<dbReference type="PROSITE" id="PS50943">
    <property type="entry name" value="HTH_CROC1"/>
    <property type="match status" value="1"/>
</dbReference>
<dbReference type="InterPro" id="IPR001387">
    <property type="entry name" value="Cro/C1-type_HTH"/>
</dbReference>
<name>A0A8S5Q8F8_9CAUD</name>
<feature type="region of interest" description="Disordered" evidence="1">
    <location>
        <begin position="147"/>
        <end position="170"/>
    </location>
</feature>
<sequence>MYDGYPNLYQRARKATRLSQEEAAERLGLSAESLKQYEGGRRVPPDDVVARMVEVYDLPWLALEHSQATDRLGVLPEVKQRPLPQASIALARRVRQMTGQLNEMLDIAEDGRIDEDERPVYEGIITELRDLQAAIYQYIYADDGAKNDRPDVGASKRSRSQGGGPENDCKEIISQSRQIARGTFAKGACAR</sequence>
<dbReference type="Gene3D" id="1.10.260.40">
    <property type="entry name" value="lambda repressor-like DNA-binding domains"/>
    <property type="match status" value="1"/>
</dbReference>
<accession>A0A8S5Q8F8</accession>